<accession>A0A318T4F1</accession>
<dbReference type="InterPro" id="IPR018841">
    <property type="entry name" value="DUF2442"/>
</dbReference>
<protein>
    <submittedName>
        <fullName evidence="1">Uncharacterized protein DUF2442</fullName>
    </submittedName>
</protein>
<sequence length="165" mass="19031">MNGTVSIPEDYDENEIISVGAPLPRIREAIPLDGRKIQVTFDDGHTKTIDLAPALGSRRYFIPLRDNDELFRSFKIADYRNAIEWSDDLDFSAMGLDALPPVDFSNEDFRNAMDEMRMTLDGMASMLDISRRLVADYRKAKPIPRHIGFATRYLVEYYRKKSRFS</sequence>
<dbReference type="Gene3D" id="1.10.260.40">
    <property type="entry name" value="lambda repressor-like DNA-binding domains"/>
    <property type="match status" value="1"/>
</dbReference>
<dbReference type="Pfam" id="PF10387">
    <property type="entry name" value="DUF2442"/>
    <property type="match status" value="1"/>
</dbReference>
<keyword evidence="2" id="KW-1185">Reference proteome</keyword>
<dbReference type="SUPFAM" id="SSF47413">
    <property type="entry name" value="lambda repressor-like DNA-binding domains"/>
    <property type="match status" value="1"/>
</dbReference>
<dbReference type="OrthoDB" id="8369051at2"/>
<proteinExistence type="predicted"/>
<dbReference type="RefSeq" id="WP_110749271.1">
    <property type="nucleotide sequence ID" value="NZ_QJTF01000003.1"/>
</dbReference>
<dbReference type="AlphaFoldDB" id="A0A318T4F1"/>
<comment type="caution">
    <text evidence="1">The sequence shown here is derived from an EMBL/GenBank/DDBJ whole genome shotgun (WGS) entry which is preliminary data.</text>
</comment>
<evidence type="ECO:0000313" key="2">
    <source>
        <dbReference type="Proteomes" id="UP000247454"/>
    </source>
</evidence>
<dbReference type="InterPro" id="IPR036782">
    <property type="entry name" value="NE0471-like_N"/>
</dbReference>
<evidence type="ECO:0000313" key="1">
    <source>
        <dbReference type="EMBL" id="PYE89733.1"/>
    </source>
</evidence>
<dbReference type="InterPro" id="IPR010982">
    <property type="entry name" value="Lambda_DNA-bd_dom_sf"/>
</dbReference>
<dbReference type="Gene3D" id="3.30.2020.10">
    <property type="entry name" value="NE0471-like N-terminal domain"/>
    <property type="match status" value="1"/>
</dbReference>
<dbReference type="GO" id="GO:0003677">
    <property type="term" value="F:DNA binding"/>
    <property type="evidence" value="ECO:0007669"/>
    <property type="project" value="InterPro"/>
</dbReference>
<reference evidence="1 2" key="1">
    <citation type="submission" date="2018-06" db="EMBL/GenBank/DDBJ databases">
        <title>Genomic Encyclopedia of Type Strains, Phase III (KMG-III): the genomes of soil and plant-associated and newly described type strains.</title>
        <authorList>
            <person name="Whitman W."/>
        </authorList>
    </citation>
    <scope>NUCLEOTIDE SEQUENCE [LARGE SCALE GENOMIC DNA]</scope>
    <source>
        <strain evidence="1 2">ORS 1419</strain>
    </source>
</reference>
<dbReference type="Proteomes" id="UP000247454">
    <property type="component" value="Unassembled WGS sequence"/>
</dbReference>
<gene>
    <name evidence="1" type="ORF">C7477_103242</name>
</gene>
<name>A0A318T4F1_9HYPH</name>
<organism evidence="1 2">
    <name type="scientific">Phyllobacterium leguminum</name>
    <dbReference type="NCBI Taxonomy" id="314237"/>
    <lineage>
        <taxon>Bacteria</taxon>
        <taxon>Pseudomonadati</taxon>
        <taxon>Pseudomonadota</taxon>
        <taxon>Alphaproteobacteria</taxon>
        <taxon>Hyphomicrobiales</taxon>
        <taxon>Phyllobacteriaceae</taxon>
        <taxon>Phyllobacterium</taxon>
    </lineage>
</organism>
<dbReference type="EMBL" id="QJTF01000003">
    <property type="protein sequence ID" value="PYE89733.1"/>
    <property type="molecule type" value="Genomic_DNA"/>
</dbReference>
<dbReference type="SUPFAM" id="SSF143880">
    <property type="entry name" value="NE0471 N-terminal domain-like"/>
    <property type="match status" value="1"/>
</dbReference>